<dbReference type="InterPro" id="IPR007863">
    <property type="entry name" value="Peptidase_M16_C"/>
</dbReference>
<sequence>MRRAFHVWVAFGLGVSLVQVSLAQGTPVQTMTLANGMHVLLQPDPSSHFVAVSLFVRTPRESLPLRQAEGLMVAHALIYGSSERTADKVKMLFQRTGGVLNVLCTPDYVALSCLTDRAELDNVADMLGNILFHADFPPSALQKALQDILRERQKRTSDPYASAIAAAQGALGFAVEPSKALLEQVTPDRAKRYFLEHYQPSTIFIAVAGDFALQQAQTDFEAFLDEPMQSAPLPAAAYVAPLPQTPPSKLLHVRAAGPAAYAMVVTAAPRADSPDYPAFLVLQALLGLGHASRLFMQLRGHLGIGYQVGADYLAATSGPFVLYAEWDAAREQAGSPIKAEQMLDLLHTQLQTLFTKPPSEAEMERARNMAIARAELALERVSDRAFLLGWYASMGLGADYLQHLPERIHAVTADELLDVAKRYFADQVAVLAVPSSEKEH</sequence>
<feature type="domain" description="Peptidase M16 N-terminal" evidence="3">
    <location>
        <begin position="72"/>
        <end position="159"/>
    </location>
</feature>
<dbReference type="eggNOG" id="COG0612">
    <property type="taxonomic scope" value="Bacteria"/>
</dbReference>
<feature type="chain" id="PRO_5004486261" evidence="2">
    <location>
        <begin position="24"/>
        <end position="440"/>
    </location>
</feature>
<dbReference type="Pfam" id="PF05193">
    <property type="entry name" value="Peptidase_M16_C"/>
    <property type="match status" value="1"/>
</dbReference>
<evidence type="ECO:0000256" key="1">
    <source>
        <dbReference type="ARBA" id="ARBA00007261"/>
    </source>
</evidence>
<dbReference type="GO" id="GO:0046872">
    <property type="term" value="F:metal ion binding"/>
    <property type="evidence" value="ECO:0007669"/>
    <property type="project" value="InterPro"/>
</dbReference>
<dbReference type="SUPFAM" id="SSF63411">
    <property type="entry name" value="LuxS/MPP-like metallohydrolase"/>
    <property type="match status" value="2"/>
</dbReference>
<dbReference type="STRING" id="454171.CP488_01275"/>
<evidence type="ECO:0000259" key="4">
    <source>
        <dbReference type="Pfam" id="PF05193"/>
    </source>
</evidence>
<gene>
    <name evidence="5" type="ORF">CCALI_02813</name>
</gene>
<evidence type="ECO:0000259" key="3">
    <source>
        <dbReference type="Pfam" id="PF00675"/>
    </source>
</evidence>
<accession>S0F068</accession>
<dbReference type="PATRIC" id="fig|1303518.3.peg.2919"/>
<dbReference type="InterPro" id="IPR011765">
    <property type="entry name" value="Pept_M16_N"/>
</dbReference>
<reference evidence="6" key="1">
    <citation type="submission" date="2013-03" db="EMBL/GenBank/DDBJ databases">
        <title>Genome sequence of Chthonomonas calidirosea, the first sequenced genome from the Armatimonadetes phylum (formally candidate division OP10).</title>
        <authorList>
            <person name="Lee K.C.Y."/>
            <person name="Morgan X.C."/>
            <person name="Dunfield P.F."/>
            <person name="Tamas I."/>
            <person name="Houghton K.M."/>
            <person name="Vyssotski M."/>
            <person name="Ryan J.L.J."/>
            <person name="Lagutin K."/>
            <person name="McDonald I.R."/>
            <person name="Stott M.B."/>
        </authorList>
    </citation>
    <scope>NUCLEOTIDE SEQUENCE [LARGE SCALE GENOMIC DNA]</scope>
    <source>
        <strain evidence="6">DSM 23976 / ICMP 18418 / T49</strain>
    </source>
</reference>
<protein>
    <submittedName>
        <fullName evidence="5">Predicted Zn-dependent peptidases</fullName>
    </submittedName>
</protein>
<dbReference type="OrthoDB" id="9811314at2"/>
<evidence type="ECO:0000313" key="5">
    <source>
        <dbReference type="EMBL" id="CCW36598.1"/>
    </source>
</evidence>
<dbReference type="InterPro" id="IPR050361">
    <property type="entry name" value="MPP/UQCRC_Complex"/>
</dbReference>
<dbReference type="PANTHER" id="PTHR11851:SF49">
    <property type="entry name" value="MITOCHONDRIAL-PROCESSING PEPTIDASE SUBUNIT ALPHA"/>
    <property type="match status" value="1"/>
</dbReference>
<dbReference type="HOGENOM" id="CLU_622152_0_0_0"/>
<dbReference type="InterPro" id="IPR011249">
    <property type="entry name" value="Metalloenz_LuxS/M16"/>
</dbReference>
<feature type="signal peptide" evidence="2">
    <location>
        <begin position="1"/>
        <end position="23"/>
    </location>
</feature>
<dbReference type="Gene3D" id="3.30.830.10">
    <property type="entry name" value="Metalloenzyme, LuxS/M16 peptidase-like"/>
    <property type="match status" value="2"/>
</dbReference>
<comment type="similarity">
    <text evidence="1">Belongs to the peptidase M16 family.</text>
</comment>
<dbReference type="EMBL" id="HF951689">
    <property type="protein sequence ID" value="CCW36598.1"/>
    <property type="molecule type" value="Genomic_DNA"/>
</dbReference>
<evidence type="ECO:0000313" key="6">
    <source>
        <dbReference type="Proteomes" id="UP000014227"/>
    </source>
</evidence>
<dbReference type="InParanoid" id="S0F068"/>
<feature type="domain" description="Peptidase M16 C-terminal" evidence="4">
    <location>
        <begin position="185"/>
        <end position="368"/>
    </location>
</feature>
<proteinExistence type="inferred from homology"/>
<keyword evidence="2" id="KW-0732">Signal</keyword>
<dbReference type="Proteomes" id="UP000014227">
    <property type="component" value="Chromosome I"/>
</dbReference>
<dbReference type="PANTHER" id="PTHR11851">
    <property type="entry name" value="METALLOPROTEASE"/>
    <property type="match status" value="1"/>
</dbReference>
<evidence type="ECO:0000256" key="2">
    <source>
        <dbReference type="SAM" id="SignalP"/>
    </source>
</evidence>
<name>S0F068_CHTCT</name>
<dbReference type="RefSeq" id="WP_016484102.1">
    <property type="nucleotide sequence ID" value="NC_021487.1"/>
</dbReference>
<organism evidence="5 6">
    <name type="scientific">Chthonomonas calidirosea (strain DSM 23976 / ICMP 18418 / T49)</name>
    <dbReference type="NCBI Taxonomy" id="1303518"/>
    <lineage>
        <taxon>Bacteria</taxon>
        <taxon>Bacillati</taxon>
        <taxon>Armatimonadota</taxon>
        <taxon>Chthonomonadia</taxon>
        <taxon>Chthonomonadales</taxon>
        <taxon>Chthonomonadaceae</taxon>
        <taxon>Chthonomonas</taxon>
    </lineage>
</organism>
<dbReference type="KEGG" id="ccz:CCALI_02813"/>
<dbReference type="Pfam" id="PF00675">
    <property type="entry name" value="Peptidase_M16"/>
    <property type="match status" value="1"/>
</dbReference>
<keyword evidence="6" id="KW-1185">Reference proteome</keyword>
<dbReference type="AlphaFoldDB" id="S0F068"/>